<keyword evidence="1" id="KW-0812">Transmembrane</keyword>
<keyword evidence="1" id="KW-0472">Membrane</keyword>
<gene>
    <name evidence="2" type="ORF">A2763_00165</name>
</gene>
<reference evidence="2 3" key="1">
    <citation type="journal article" date="2016" name="Nat. Commun.">
        <title>Thousands of microbial genomes shed light on interconnected biogeochemical processes in an aquifer system.</title>
        <authorList>
            <person name="Anantharaman K."/>
            <person name="Brown C.T."/>
            <person name="Hug L.A."/>
            <person name="Sharon I."/>
            <person name="Castelle C.J."/>
            <person name="Probst A.J."/>
            <person name="Thomas B.C."/>
            <person name="Singh A."/>
            <person name="Wilkins M.J."/>
            <person name="Karaoz U."/>
            <person name="Brodie E.L."/>
            <person name="Williams K.H."/>
            <person name="Hubbard S.S."/>
            <person name="Banfield J.F."/>
        </authorList>
    </citation>
    <scope>NUCLEOTIDE SEQUENCE [LARGE SCALE GENOMIC DNA]</scope>
</reference>
<evidence type="ECO:0000313" key="3">
    <source>
        <dbReference type="Proteomes" id="UP000178370"/>
    </source>
</evidence>
<comment type="caution">
    <text evidence="2">The sequence shown here is derived from an EMBL/GenBank/DDBJ whole genome shotgun (WGS) entry which is preliminary data.</text>
</comment>
<evidence type="ECO:0000256" key="1">
    <source>
        <dbReference type="SAM" id="Phobius"/>
    </source>
</evidence>
<proteinExistence type="predicted"/>
<evidence type="ECO:0000313" key="2">
    <source>
        <dbReference type="EMBL" id="OGG51005.1"/>
    </source>
</evidence>
<dbReference type="Proteomes" id="UP000178370">
    <property type="component" value="Unassembled WGS sequence"/>
</dbReference>
<keyword evidence="1" id="KW-1133">Transmembrane helix</keyword>
<dbReference type="AlphaFoldDB" id="A0A1F6CPC5"/>
<name>A0A1F6CPC5_9BACT</name>
<sequence length="298" mass="31997">MEWLRAHPYISALSAAAIIFLVGIYIVQRQVAGPIHSGTSTWEGATSPFLNPTGYATIHSAPGTPQTQENIMQNVTSGPPYTYTPPTTAPTDTNTNSDDSFDFDAFIKTLSSGQNRTTAGTKQAEIDTPAYSFIPSKLMSATSAPDRRTDMEQKLYDYGNEVGSFIQSFEDQHPGVAQILKNQVEDRNDASKAAAVVAIADALKSVGNNLTIIDNVPSQMAVVHVRVAKSYIAIGTNLALVPQAQNDADFLKAIETYNAHADTFVKNYVALAELFGAYGIVFASIDAGSVFTFTPNSL</sequence>
<protein>
    <submittedName>
        <fullName evidence="2">Uncharacterized protein</fullName>
    </submittedName>
</protein>
<dbReference type="STRING" id="1798482.A2763_00165"/>
<dbReference type="EMBL" id="MFKV01000004">
    <property type="protein sequence ID" value="OGG51005.1"/>
    <property type="molecule type" value="Genomic_DNA"/>
</dbReference>
<feature type="transmembrane region" description="Helical" evidence="1">
    <location>
        <begin position="6"/>
        <end position="27"/>
    </location>
</feature>
<organism evidence="2 3">
    <name type="scientific">Candidatus Kaiserbacteria bacterium RIFCSPHIGHO2_01_FULL_54_36</name>
    <dbReference type="NCBI Taxonomy" id="1798482"/>
    <lineage>
        <taxon>Bacteria</taxon>
        <taxon>Candidatus Kaiseribacteriota</taxon>
    </lineage>
</organism>
<accession>A0A1F6CPC5</accession>